<keyword evidence="4" id="KW-0677">Repeat</keyword>
<feature type="domain" description="Nucleotide exchange factor Fes1" evidence="5">
    <location>
        <begin position="1"/>
        <end position="81"/>
    </location>
</feature>
<evidence type="ECO:0000256" key="3">
    <source>
        <dbReference type="ARBA" id="ARBA00020719"/>
    </source>
</evidence>
<dbReference type="OrthoDB" id="10250458at2759"/>
<comment type="similarity">
    <text evidence="1">Belongs to the FES1 family.</text>
</comment>
<name>A0A1E4U3I3_PACTA</name>
<dbReference type="InterPro" id="IPR011989">
    <property type="entry name" value="ARM-like"/>
</dbReference>
<dbReference type="GO" id="GO:0005783">
    <property type="term" value="C:endoplasmic reticulum"/>
    <property type="evidence" value="ECO:0007669"/>
    <property type="project" value="TreeGrafter"/>
</dbReference>
<dbReference type="InterPro" id="IPR013918">
    <property type="entry name" value="Nucleotide_exch_fac_Fes1"/>
</dbReference>
<evidence type="ECO:0000256" key="2">
    <source>
        <dbReference type="ARBA" id="ARBA00015214"/>
    </source>
</evidence>
<gene>
    <name evidence="6" type="ORF">PACTADRAFT_1030</name>
</gene>
<dbReference type="PANTHER" id="PTHR19316">
    <property type="entry name" value="PROTEIN FOLDING REGULATOR"/>
    <property type="match status" value="1"/>
</dbReference>
<reference evidence="7" key="1">
    <citation type="submission" date="2016-05" db="EMBL/GenBank/DDBJ databases">
        <title>Comparative genomics of biotechnologically important yeasts.</title>
        <authorList>
            <consortium name="DOE Joint Genome Institute"/>
            <person name="Riley R."/>
            <person name="Haridas S."/>
            <person name="Wolfe K.H."/>
            <person name="Lopes M.R."/>
            <person name="Hittinger C.T."/>
            <person name="Goker M."/>
            <person name="Salamov A."/>
            <person name="Wisecaver J."/>
            <person name="Long T.M."/>
            <person name="Aerts A.L."/>
            <person name="Barry K."/>
            <person name="Choi C."/>
            <person name="Clum A."/>
            <person name="Coughlan A.Y."/>
            <person name="Deshpande S."/>
            <person name="Douglass A.P."/>
            <person name="Hanson S.J."/>
            <person name="Klenk H.-P."/>
            <person name="Labutti K."/>
            <person name="Lapidus A."/>
            <person name="Lindquist E."/>
            <person name="Lipzen A."/>
            <person name="Meier-Kolthoff J.P."/>
            <person name="Ohm R.A."/>
            <person name="Otillar R.P."/>
            <person name="Pangilinan J."/>
            <person name="Peng Y."/>
            <person name="Rokas A."/>
            <person name="Rosa C.A."/>
            <person name="Scheuner C."/>
            <person name="Sibirny A.A."/>
            <person name="Slot J.C."/>
            <person name="Stielow J.B."/>
            <person name="Sun H."/>
            <person name="Kurtzman C.P."/>
            <person name="Blackwell M."/>
            <person name="Grigoriev I.V."/>
            <person name="Jeffries T.W."/>
        </authorList>
    </citation>
    <scope>NUCLEOTIDE SEQUENCE [LARGE SCALE GENOMIC DNA]</scope>
    <source>
        <strain evidence="7">NRRL Y-2460</strain>
    </source>
</reference>
<keyword evidence="7" id="KW-1185">Reference proteome</keyword>
<dbReference type="InterPro" id="IPR050693">
    <property type="entry name" value="Hsp70_NEF-Inhibitors"/>
</dbReference>
<evidence type="ECO:0000313" key="6">
    <source>
        <dbReference type="EMBL" id="ODV98560.1"/>
    </source>
</evidence>
<protein>
    <recommendedName>
        <fullName evidence="3">Hsp70 nucleotide exchange factor FES1</fullName>
    </recommendedName>
    <alternativeName>
        <fullName evidence="2">Hsp70 nucleotide exchange factor fes1</fullName>
    </alternativeName>
</protein>
<dbReference type="GO" id="GO:0000774">
    <property type="term" value="F:adenyl-nucleotide exchange factor activity"/>
    <property type="evidence" value="ECO:0007669"/>
    <property type="project" value="TreeGrafter"/>
</dbReference>
<dbReference type="Gene3D" id="1.25.10.10">
    <property type="entry name" value="Leucine-rich Repeat Variant"/>
    <property type="match status" value="1"/>
</dbReference>
<dbReference type="Proteomes" id="UP000094236">
    <property type="component" value="Unassembled WGS sequence"/>
</dbReference>
<evidence type="ECO:0000256" key="4">
    <source>
        <dbReference type="ARBA" id="ARBA00022737"/>
    </source>
</evidence>
<accession>A0A1E4U3I3</accession>
<dbReference type="AlphaFoldDB" id="A0A1E4U3I3"/>
<proteinExistence type="inferred from homology"/>
<evidence type="ECO:0000259" key="5">
    <source>
        <dbReference type="Pfam" id="PF08609"/>
    </source>
</evidence>
<dbReference type="SUPFAM" id="SSF48371">
    <property type="entry name" value="ARM repeat"/>
    <property type="match status" value="1"/>
</dbReference>
<organism evidence="6 7">
    <name type="scientific">Pachysolen tannophilus NRRL Y-2460</name>
    <dbReference type="NCBI Taxonomy" id="669874"/>
    <lineage>
        <taxon>Eukaryota</taxon>
        <taxon>Fungi</taxon>
        <taxon>Dikarya</taxon>
        <taxon>Ascomycota</taxon>
        <taxon>Saccharomycotina</taxon>
        <taxon>Pichiomycetes</taxon>
        <taxon>Pachysolenaceae</taxon>
        <taxon>Pachysolen</taxon>
    </lineage>
</organism>
<dbReference type="EMBL" id="KV454011">
    <property type="protein sequence ID" value="ODV98560.1"/>
    <property type="molecule type" value="Genomic_DNA"/>
</dbReference>
<dbReference type="Pfam" id="PF08609">
    <property type="entry name" value="Fes1"/>
    <property type="match status" value="1"/>
</dbReference>
<evidence type="ECO:0000313" key="7">
    <source>
        <dbReference type="Proteomes" id="UP000094236"/>
    </source>
</evidence>
<dbReference type="PANTHER" id="PTHR19316:SF18">
    <property type="entry name" value="HSP70-BINDING PROTEIN 1"/>
    <property type="match status" value="1"/>
</dbReference>
<dbReference type="InterPro" id="IPR016024">
    <property type="entry name" value="ARM-type_fold"/>
</dbReference>
<evidence type="ECO:0000256" key="1">
    <source>
        <dbReference type="ARBA" id="ARBA00011045"/>
    </source>
</evidence>
<dbReference type="STRING" id="669874.A0A1E4U3I3"/>
<sequence>MEKLLKWSVANSTNDEEAKKKIGTPDPELLAQLFGGKVDDPTLMKQSMAIIMDEEAEAKSKEVAFENFEMLIENLDNANNIENLKLWKPLIELLRSNDEFKSQTCSCIGTAIQNNTKSQEDFLKYEDGLKTLIEISKDADEPEEVKLKSFYALSSLLRHNEDAYGKFNDLKGWDLIASSPTLLSDKLKLRMLSLFSSLLSTGVSSEKRQIIQEKKILLELIELLTVDQSISILDKIIHILTELISGNYKLNDQECDSLTKNLKNLEPIKDRLNEDDFKVLKQVIS</sequence>